<name>A0A1R1X975_9FUNG</name>
<dbReference type="AlphaFoldDB" id="A0A1R1X975"/>
<sequence>MEEDIMTVNIKNFKEISITEMDRLARKELKPLVEINDISALCNKVRNEYIPFGMKVLLRKNTIETELPLFLDHEDGLINVLYRGFKEACGYCKKDDHWKSMCSTLKNITRNKKSLNNMTK</sequence>
<reference evidence="2" key="1">
    <citation type="submission" date="2017-01" db="EMBL/GenBank/DDBJ databases">
        <authorList>
            <person name="Wang Y."/>
            <person name="White M."/>
            <person name="Kvist S."/>
            <person name="Moncalvo J.-M."/>
        </authorList>
    </citation>
    <scope>NUCLEOTIDE SEQUENCE [LARGE SCALE GENOMIC DNA]</scope>
    <source>
        <strain evidence="2">ID-206-W2</strain>
    </source>
</reference>
<gene>
    <name evidence="1" type="ORF">AYI69_g9927</name>
</gene>
<comment type="caution">
    <text evidence="1">The sequence shown here is derived from an EMBL/GenBank/DDBJ whole genome shotgun (WGS) entry which is preliminary data.</text>
</comment>
<dbReference type="EMBL" id="LSSM01006218">
    <property type="protein sequence ID" value="OMJ11194.1"/>
    <property type="molecule type" value="Genomic_DNA"/>
</dbReference>
<dbReference type="Proteomes" id="UP000187429">
    <property type="component" value="Unassembled WGS sequence"/>
</dbReference>
<accession>A0A1R1X975</accession>
<evidence type="ECO:0000313" key="1">
    <source>
        <dbReference type="EMBL" id="OMJ11194.1"/>
    </source>
</evidence>
<dbReference type="OrthoDB" id="5554389at2759"/>
<organism evidence="1 2">
    <name type="scientific">Smittium culicis</name>
    <dbReference type="NCBI Taxonomy" id="133412"/>
    <lineage>
        <taxon>Eukaryota</taxon>
        <taxon>Fungi</taxon>
        <taxon>Fungi incertae sedis</taxon>
        <taxon>Zoopagomycota</taxon>
        <taxon>Kickxellomycotina</taxon>
        <taxon>Harpellomycetes</taxon>
        <taxon>Harpellales</taxon>
        <taxon>Legeriomycetaceae</taxon>
        <taxon>Smittium</taxon>
    </lineage>
</organism>
<proteinExistence type="predicted"/>
<protein>
    <submittedName>
        <fullName evidence="1">Uncharacterized protein</fullName>
    </submittedName>
</protein>
<keyword evidence="2" id="KW-1185">Reference proteome</keyword>
<evidence type="ECO:0000313" key="2">
    <source>
        <dbReference type="Proteomes" id="UP000187429"/>
    </source>
</evidence>